<protein>
    <submittedName>
        <fullName evidence="2">MucR family transcriptional regulator</fullName>
    </submittedName>
</protein>
<dbReference type="GO" id="GO:0008270">
    <property type="term" value="F:zinc ion binding"/>
    <property type="evidence" value="ECO:0007669"/>
    <property type="project" value="InterPro"/>
</dbReference>
<dbReference type="KEGG" id="mmes:MMSR116_29215"/>
<sequence>MPETLDPILDLTAGIVAAYVGRQAVAPETLPGLMRTVRDGLLALQGPAEKVALPTPPESAIERPTPAQIRKSVQQDGIVSFIDGRSYKTIRRHLTAHGLTPATYCERYGLPADYPMIAPSYAAQRSKIAKAIGLGVPGAHAKRQATE</sequence>
<accession>A0A6B9FYB4</accession>
<dbReference type="OrthoDB" id="9809693at2"/>
<organism evidence="2 3">
    <name type="scientific">Methylobacterium mesophilicum SR1.6/6</name>
    <dbReference type="NCBI Taxonomy" id="908290"/>
    <lineage>
        <taxon>Bacteria</taxon>
        <taxon>Pseudomonadati</taxon>
        <taxon>Pseudomonadota</taxon>
        <taxon>Alphaproteobacteria</taxon>
        <taxon>Hyphomicrobiales</taxon>
        <taxon>Methylobacteriaceae</taxon>
        <taxon>Methylobacterium</taxon>
    </lineage>
</organism>
<dbReference type="Gene3D" id="1.10.10.1550">
    <property type="entry name" value="ROS/MUCR transcriptional regulator protein"/>
    <property type="match status" value="1"/>
</dbReference>
<reference evidence="2 3" key="1">
    <citation type="journal article" date="2012" name="Genet. Mol. Biol.">
        <title>Analysis of 16S rRNA and mxaF genes revealing insights into Methylobacterium niche-specific plant association.</title>
        <authorList>
            <person name="Dourado M.N."/>
            <person name="Andreote F.D."/>
            <person name="Dini-Andreote F."/>
            <person name="Conti R."/>
            <person name="Araujo J.M."/>
            <person name="Araujo W.L."/>
        </authorList>
    </citation>
    <scope>NUCLEOTIDE SEQUENCE [LARGE SCALE GENOMIC DNA]</scope>
    <source>
        <strain evidence="2 3">SR1.6/6</strain>
    </source>
</reference>
<dbReference type="EMBL" id="CP043538">
    <property type="protein sequence ID" value="QGY05518.1"/>
    <property type="molecule type" value="Genomic_DNA"/>
</dbReference>
<dbReference type="InterPro" id="IPR041920">
    <property type="entry name" value="ROS/MUCR_sf"/>
</dbReference>
<comment type="similarity">
    <text evidence="1">Belongs to the ros/MucR family.</text>
</comment>
<proteinExistence type="inferred from homology"/>
<dbReference type="Proteomes" id="UP000012488">
    <property type="component" value="Chromosome"/>
</dbReference>
<dbReference type="AlphaFoldDB" id="A0A6B9FYB4"/>
<dbReference type="RefSeq" id="WP_010684370.1">
    <property type="nucleotide sequence ID" value="NZ_CP043538.1"/>
</dbReference>
<evidence type="ECO:0000256" key="1">
    <source>
        <dbReference type="ARBA" id="ARBA00007031"/>
    </source>
</evidence>
<evidence type="ECO:0000313" key="2">
    <source>
        <dbReference type="EMBL" id="QGY05518.1"/>
    </source>
</evidence>
<reference evidence="2 3" key="2">
    <citation type="journal article" date="2013" name="Genome Announc.">
        <title>Draft Genome Sequence of Methylobacterium mesophilicum Strain SR1.6/6, Isolated from Citrus sinensis.</title>
        <authorList>
            <person name="Marinho Almeida D."/>
            <person name="Dini-Andreote F."/>
            <person name="Camargo Neves A.A."/>
            <person name="Juca Ramos R.T."/>
            <person name="Andreote F.D."/>
            <person name="Carneiro A.R."/>
            <person name="Oliveira de Souza Lima A."/>
            <person name="Caracciolo Gomes de Sa P.H."/>
            <person name="Ribeiro Barbosa M.S."/>
            <person name="Araujo W.L."/>
            <person name="Silva A."/>
        </authorList>
    </citation>
    <scope>NUCLEOTIDE SEQUENCE [LARGE SCALE GENOMIC DNA]</scope>
    <source>
        <strain evidence="2 3">SR1.6/6</strain>
    </source>
</reference>
<dbReference type="GO" id="GO:0003677">
    <property type="term" value="F:DNA binding"/>
    <property type="evidence" value="ECO:0007669"/>
    <property type="project" value="InterPro"/>
</dbReference>
<gene>
    <name evidence="2" type="ORF">MMSR116_29215</name>
</gene>
<evidence type="ECO:0000313" key="3">
    <source>
        <dbReference type="Proteomes" id="UP000012488"/>
    </source>
</evidence>
<dbReference type="Pfam" id="PF05443">
    <property type="entry name" value="ROS_MUCR"/>
    <property type="match status" value="1"/>
</dbReference>
<name>A0A6B9FYB4_9HYPH</name>
<dbReference type="InterPro" id="IPR008807">
    <property type="entry name" value="ROS_MUCR"/>
</dbReference>
<dbReference type="GO" id="GO:0006355">
    <property type="term" value="P:regulation of DNA-templated transcription"/>
    <property type="evidence" value="ECO:0007669"/>
    <property type="project" value="InterPro"/>
</dbReference>